<name>A0ABQ9GDS7_9NEOP</name>
<feature type="region of interest" description="Disordered" evidence="1">
    <location>
        <begin position="1"/>
        <end position="32"/>
    </location>
</feature>
<dbReference type="EMBL" id="JARBHB010000014">
    <property type="protein sequence ID" value="KAJ8869221.1"/>
    <property type="molecule type" value="Genomic_DNA"/>
</dbReference>
<reference evidence="2 3" key="1">
    <citation type="submission" date="2023-02" db="EMBL/GenBank/DDBJ databases">
        <title>LHISI_Scaffold_Assembly.</title>
        <authorList>
            <person name="Stuart O.P."/>
            <person name="Cleave R."/>
            <person name="Magrath M.J.L."/>
            <person name="Mikheyev A.S."/>
        </authorList>
    </citation>
    <scope>NUCLEOTIDE SEQUENCE [LARGE SCALE GENOMIC DNA]</scope>
    <source>
        <strain evidence="2">Daus_M_001</strain>
        <tissue evidence="2">Leg muscle</tissue>
    </source>
</reference>
<feature type="compositionally biased region" description="Basic residues" evidence="1">
    <location>
        <begin position="903"/>
        <end position="914"/>
    </location>
</feature>
<evidence type="ECO:0000313" key="3">
    <source>
        <dbReference type="Proteomes" id="UP001159363"/>
    </source>
</evidence>
<evidence type="ECO:0000256" key="1">
    <source>
        <dbReference type="SAM" id="MobiDB-lite"/>
    </source>
</evidence>
<proteinExistence type="predicted"/>
<sequence>MSSITGLTQHKHGIKGCGRKVAKEGGEAGGGESAPWWQVTILVAFPPTWLDYPPPSYGEPSSNPGGVSSGSSHTWESFRTMPLVGGFTRGFPVPPPPADSCLPRFTLVGHSQDHDPNCKLSLILPRNERVNREGEIWAAIYNEVLKADEGEIIENGATPECKDGGNGSSPRKPVDQLHRLARFPLAKIPAGTRPGIEPCSSWWEASRLTSPPLRAPEAHKDSDALSRAIELCNIVPSPSRPPSFLPSADAPEAIATAKRSSGVKWLRVRNPTIARSGHGTLEAGLTTAIVVCYGSNDLSPADNPTCKGAPRGQARQNGIKRAARTLHGQTTRFSGISLISRVHTHTHSHTLSRAEMIFVGRRRLLYHITRRPPGILGNPIFARFTCFIDGGLTRGFHWPVPCIAYKPRRMPLDVAVLPDSKKLLYTLDKMTRGNPSASTTSEMDFTWQLAKTSWSQHSHIQQTCRPGDRGGVKLNIGGSKRRETYFFLSPTYRRNGKASEKTVAGPDCVACSSPFLSCEPGPQGRRTTTAHIASLIVRYPLHLHCITKYLPFALIRLLPPHKREKMIGPHKDKPRRNSPQILPAFQRFLTPPQVRQVIKHGAQLHSTACTHARVKTERPRGSTMTIRTSRAAYLGGRGSLSATLINRSHSLPLLVPRQARLNNPLQSRASDVRSLAAAPALPHTWQHGIRFLFPCKSAIGSQSSRSCRINSDLTVKSEEVWAALNIEFSRSGEQREYGEALEYRGEGAGDPGENPPDQRQGAYVRRHVADTSPPRGWLPKRTLPTFTHGLEILASARKGEDGVGVMTELSGFPTHTTRSRGGPASSVAVVTAVLVRLQGSIDNSSTSREPAPTRCVATAQGLFCPPQYTPATISFHFTPHQTNRTGFGSSPEEKKNSPPPPLRSRRYLSRRGRGRSGIEGSIIRANQHDFLPGGVFPVDHCSLTKVVRTAMIWAQGGFCSGR</sequence>
<comment type="caution">
    <text evidence="2">The sequence shown here is derived from an EMBL/GenBank/DDBJ whole genome shotgun (WGS) entry which is preliminary data.</text>
</comment>
<feature type="region of interest" description="Disordered" evidence="1">
    <location>
        <begin position="879"/>
        <end position="920"/>
    </location>
</feature>
<protein>
    <submittedName>
        <fullName evidence="2">Uncharacterized protein</fullName>
    </submittedName>
</protein>
<feature type="compositionally biased region" description="Polar residues" evidence="1">
    <location>
        <begin position="879"/>
        <end position="888"/>
    </location>
</feature>
<organism evidence="2 3">
    <name type="scientific">Dryococelus australis</name>
    <dbReference type="NCBI Taxonomy" id="614101"/>
    <lineage>
        <taxon>Eukaryota</taxon>
        <taxon>Metazoa</taxon>
        <taxon>Ecdysozoa</taxon>
        <taxon>Arthropoda</taxon>
        <taxon>Hexapoda</taxon>
        <taxon>Insecta</taxon>
        <taxon>Pterygota</taxon>
        <taxon>Neoptera</taxon>
        <taxon>Polyneoptera</taxon>
        <taxon>Phasmatodea</taxon>
        <taxon>Verophasmatodea</taxon>
        <taxon>Anareolatae</taxon>
        <taxon>Phasmatidae</taxon>
        <taxon>Eurycanthinae</taxon>
        <taxon>Dryococelus</taxon>
    </lineage>
</organism>
<accession>A0ABQ9GDS7</accession>
<gene>
    <name evidence="2" type="ORF">PR048_030793</name>
</gene>
<feature type="compositionally biased region" description="Basic residues" evidence="1">
    <location>
        <begin position="9"/>
        <end position="20"/>
    </location>
</feature>
<dbReference type="Proteomes" id="UP001159363">
    <property type="component" value="Chromosome 13"/>
</dbReference>
<keyword evidence="3" id="KW-1185">Reference proteome</keyword>
<evidence type="ECO:0000313" key="2">
    <source>
        <dbReference type="EMBL" id="KAJ8869221.1"/>
    </source>
</evidence>